<proteinExistence type="predicted"/>
<evidence type="ECO:0000313" key="1">
    <source>
        <dbReference type="EnsemblMetazoa" id="Aqu2.1.44652_001"/>
    </source>
</evidence>
<name>A0A1X7VWE2_AMPQE</name>
<organism evidence="1">
    <name type="scientific">Amphimedon queenslandica</name>
    <name type="common">Sponge</name>
    <dbReference type="NCBI Taxonomy" id="400682"/>
    <lineage>
        <taxon>Eukaryota</taxon>
        <taxon>Metazoa</taxon>
        <taxon>Porifera</taxon>
        <taxon>Demospongiae</taxon>
        <taxon>Heteroscleromorpha</taxon>
        <taxon>Haplosclerida</taxon>
        <taxon>Niphatidae</taxon>
        <taxon>Amphimedon</taxon>
    </lineage>
</organism>
<protein>
    <recommendedName>
        <fullName evidence="2">Reverse transcriptase domain-containing protein</fullName>
    </recommendedName>
</protein>
<sequence>MDPSISDIAHQVSLYHSLLCDPSDTLQFTVSKIEMTIFQLPKKKATGLDHISSEHLIYSASACAPVLCNLFNSILLTGSVPSSFCQSIIIPLFRGQGKVASDPSNYRARLGFLQRSEESSFTGTPIWNPLSSGITTSHHSFWSPRGSDKVLYSPILYSLFVNDLFLLEDLPGGLFIDSCYVGSPMYVDDICLISDNDSQLQSMLNVADSYANKWLYAFNPDKSVILVLGESPTSRQLSQQGRSFILPGKQLSEVDSAKHIAILLSNSASHINRATQVCTSFYSHPS</sequence>
<accession>A0A1X7VWE2</accession>
<dbReference type="EnsemblMetazoa" id="Aqu2.1.44652_001">
    <property type="protein sequence ID" value="Aqu2.1.44652_001"/>
    <property type="gene ID" value="Aqu2.1.44652"/>
</dbReference>
<dbReference type="AlphaFoldDB" id="A0A1X7VWE2"/>
<dbReference type="InParanoid" id="A0A1X7VWE2"/>
<reference evidence="1" key="1">
    <citation type="submission" date="2017-05" db="UniProtKB">
        <authorList>
            <consortium name="EnsemblMetazoa"/>
        </authorList>
    </citation>
    <scope>IDENTIFICATION</scope>
</reference>
<evidence type="ECO:0008006" key="2">
    <source>
        <dbReference type="Google" id="ProtNLM"/>
    </source>
</evidence>